<dbReference type="Pfam" id="PF01163">
    <property type="entry name" value="RIO1"/>
    <property type="match status" value="1"/>
</dbReference>
<evidence type="ECO:0000256" key="6">
    <source>
        <dbReference type="ARBA" id="ARBA00022723"/>
    </source>
</evidence>
<dbReference type="FunFam" id="1.10.10.10:FF:000647">
    <property type="entry name" value="Serine/threonine protein kinase"/>
    <property type="match status" value="1"/>
</dbReference>
<dbReference type="InterPro" id="IPR015285">
    <property type="entry name" value="RIO2_wHTH_N"/>
</dbReference>
<dbReference type="Gene3D" id="3.30.200.20">
    <property type="entry name" value="Phosphorylase Kinase, domain 1"/>
    <property type="match status" value="1"/>
</dbReference>
<protein>
    <recommendedName>
        <fullName evidence="3">non-specific serine/threonine protein kinase</fullName>
        <ecNumber evidence="3">2.7.11.1</ecNumber>
    </recommendedName>
</protein>
<accession>A0A7D5QDH8</accession>
<dbReference type="KEGG" id="halu:HUG12_19450"/>
<dbReference type="GO" id="GO:0004674">
    <property type="term" value="F:protein serine/threonine kinase activity"/>
    <property type="evidence" value="ECO:0007669"/>
    <property type="project" value="UniProtKB-KW"/>
</dbReference>
<dbReference type="FunFam" id="3.30.200.20:FF:000052">
    <property type="entry name" value="Serine/threonine-protein kinase RIO2"/>
    <property type="match status" value="1"/>
</dbReference>
<keyword evidence="4" id="KW-0723">Serine/threonine-protein kinase</keyword>
<dbReference type="GO" id="GO:0005829">
    <property type="term" value="C:cytosol"/>
    <property type="evidence" value="ECO:0007669"/>
    <property type="project" value="TreeGrafter"/>
</dbReference>
<evidence type="ECO:0000256" key="7">
    <source>
        <dbReference type="ARBA" id="ARBA00022741"/>
    </source>
</evidence>
<comment type="catalytic activity">
    <reaction evidence="11">
        <text>L-threonyl-[protein] + ATP = O-phospho-L-threonyl-[protein] + ADP + H(+)</text>
        <dbReference type="Rhea" id="RHEA:46608"/>
        <dbReference type="Rhea" id="RHEA-COMP:11060"/>
        <dbReference type="Rhea" id="RHEA-COMP:11605"/>
        <dbReference type="ChEBI" id="CHEBI:15378"/>
        <dbReference type="ChEBI" id="CHEBI:30013"/>
        <dbReference type="ChEBI" id="CHEBI:30616"/>
        <dbReference type="ChEBI" id="CHEBI:61977"/>
        <dbReference type="ChEBI" id="CHEBI:456216"/>
        <dbReference type="EC" id="2.7.11.1"/>
    </reaction>
</comment>
<dbReference type="Gene3D" id="1.10.10.10">
    <property type="entry name" value="Winged helix-like DNA-binding domain superfamily/Winged helix DNA-binding domain"/>
    <property type="match status" value="1"/>
</dbReference>
<comment type="catalytic activity">
    <reaction evidence="12">
        <text>L-seryl-[protein] + ATP = O-phospho-L-seryl-[protein] + ADP + H(+)</text>
        <dbReference type="Rhea" id="RHEA:17989"/>
        <dbReference type="Rhea" id="RHEA-COMP:9863"/>
        <dbReference type="Rhea" id="RHEA-COMP:11604"/>
        <dbReference type="ChEBI" id="CHEBI:15378"/>
        <dbReference type="ChEBI" id="CHEBI:29999"/>
        <dbReference type="ChEBI" id="CHEBI:30616"/>
        <dbReference type="ChEBI" id="CHEBI:83421"/>
        <dbReference type="ChEBI" id="CHEBI:456216"/>
        <dbReference type="EC" id="2.7.11.1"/>
    </reaction>
</comment>
<dbReference type="SMART" id="SM00090">
    <property type="entry name" value="RIO"/>
    <property type="match status" value="1"/>
</dbReference>
<dbReference type="InterPro" id="IPR011009">
    <property type="entry name" value="Kinase-like_dom_sf"/>
</dbReference>
<name>A0A7D5QDH8_9EURY</name>
<evidence type="ECO:0000256" key="5">
    <source>
        <dbReference type="ARBA" id="ARBA00022679"/>
    </source>
</evidence>
<evidence type="ECO:0000256" key="8">
    <source>
        <dbReference type="ARBA" id="ARBA00022777"/>
    </source>
</evidence>
<dbReference type="Gene3D" id="1.10.510.10">
    <property type="entry name" value="Transferase(Phosphotransferase) domain 1"/>
    <property type="match status" value="1"/>
</dbReference>
<dbReference type="SUPFAM" id="SSF56112">
    <property type="entry name" value="Protein kinase-like (PK-like)"/>
    <property type="match status" value="1"/>
</dbReference>
<dbReference type="EMBL" id="CP058579">
    <property type="protein sequence ID" value="QLG63779.1"/>
    <property type="molecule type" value="Genomic_DNA"/>
</dbReference>
<dbReference type="GeneID" id="56039683"/>
<dbReference type="InterPro" id="IPR036388">
    <property type="entry name" value="WH-like_DNA-bd_sf"/>
</dbReference>
<feature type="domain" description="RIO kinase" evidence="13">
    <location>
        <begin position="65"/>
        <end position="287"/>
    </location>
</feature>
<gene>
    <name evidence="14" type="ORF">HUG12_19450</name>
</gene>
<keyword evidence="8" id="KW-0418">Kinase</keyword>
<dbReference type="PANTHER" id="PTHR45852:SF1">
    <property type="entry name" value="SERINE_THREONINE-PROTEIN KINASE RIO2"/>
    <property type="match status" value="1"/>
</dbReference>
<keyword evidence="9" id="KW-0067">ATP-binding</keyword>
<dbReference type="EC" id="2.7.11.1" evidence="3"/>
<evidence type="ECO:0000313" key="15">
    <source>
        <dbReference type="Proteomes" id="UP000509626"/>
    </source>
</evidence>
<dbReference type="OrthoDB" id="50101at2157"/>
<evidence type="ECO:0000256" key="4">
    <source>
        <dbReference type="ARBA" id="ARBA00022527"/>
    </source>
</evidence>
<evidence type="ECO:0000256" key="11">
    <source>
        <dbReference type="ARBA" id="ARBA00047899"/>
    </source>
</evidence>
<dbReference type="AlphaFoldDB" id="A0A7D5QDH8"/>
<dbReference type="GO" id="GO:0046872">
    <property type="term" value="F:metal ion binding"/>
    <property type="evidence" value="ECO:0007669"/>
    <property type="project" value="UniProtKB-KW"/>
</dbReference>
<dbReference type="InterPro" id="IPR036390">
    <property type="entry name" value="WH_DNA-bd_sf"/>
</dbReference>
<comment type="similarity">
    <text evidence="2">Belongs to the protein kinase superfamily. RIO-type Ser/Thr kinase family.</text>
</comment>
<dbReference type="PANTHER" id="PTHR45852">
    <property type="entry name" value="SER/THR-PROTEIN KINASE RIO2"/>
    <property type="match status" value="1"/>
</dbReference>
<evidence type="ECO:0000256" key="9">
    <source>
        <dbReference type="ARBA" id="ARBA00022840"/>
    </source>
</evidence>
<keyword evidence="10" id="KW-0460">Magnesium</keyword>
<proteinExistence type="inferred from homology"/>
<sequence>MVENVAGVMAELEPEDFYLLSGVEQGMRFSEWVNREKLPEYANLTDEEVEYRVDRCSDRGLIRRKTIQYEGYQLTFRGYDALALHTFAERDTVLGVGAPLGVGKESDVYEVESYRPFALKFHREGYTNFREVSKGRDYTADRQHVSWQYTARKAAEREYGALEDLYPDVSVPRPVDHNRHAIVMEKLPGPELADAKLRSEQVVGVLDLVLREVAAAHRVGYVHADMSEYNVAVSEDGVVVFDWPQSVGTDHENADELLARDVANLIGYFRRKYPRETPEVDADAVADAIAGGEFESVRTFGEAEQ</sequence>
<organism evidence="14 15">
    <name type="scientific">Halorarum salinum</name>
    <dbReference type="NCBI Taxonomy" id="2743089"/>
    <lineage>
        <taxon>Archaea</taxon>
        <taxon>Methanobacteriati</taxon>
        <taxon>Methanobacteriota</taxon>
        <taxon>Stenosarchaea group</taxon>
        <taxon>Halobacteria</taxon>
        <taxon>Halobacteriales</taxon>
        <taxon>Haloferacaceae</taxon>
        <taxon>Halorarum</taxon>
    </lineage>
</organism>
<dbReference type="Proteomes" id="UP000509626">
    <property type="component" value="Chromosome"/>
</dbReference>
<comment type="cofactor">
    <cofactor evidence="1">
        <name>Mg(2+)</name>
        <dbReference type="ChEBI" id="CHEBI:18420"/>
    </cofactor>
</comment>
<dbReference type="Pfam" id="PF09202">
    <property type="entry name" value="Rio2_N"/>
    <property type="match status" value="1"/>
</dbReference>
<dbReference type="InterPro" id="IPR000687">
    <property type="entry name" value="RIO_kinase"/>
</dbReference>
<evidence type="ECO:0000259" key="13">
    <source>
        <dbReference type="SMART" id="SM00090"/>
    </source>
</evidence>
<dbReference type="InterPro" id="IPR030484">
    <property type="entry name" value="Rio2"/>
</dbReference>
<evidence type="ECO:0000256" key="3">
    <source>
        <dbReference type="ARBA" id="ARBA00012513"/>
    </source>
</evidence>
<keyword evidence="6" id="KW-0479">Metal-binding</keyword>
<dbReference type="InterPro" id="IPR018934">
    <property type="entry name" value="RIO_dom"/>
</dbReference>
<evidence type="ECO:0000256" key="12">
    <source>
        <dbReference type="ARBA" id="ARBA00048679"/>
    </source>
</evidence>
<keyword evidence="15" id="KW-1185">Reference proteome</keyword>
<evidence type="ECO:0000256" key="2">
    <source>
        <dbReference type="ARBA" id="ARBA00009196"/>
    </source>
</evidence>
<evidence type="ECO:0000313" key="14">
    <source>
        <dbReference type="EMBL" id="QLG63779.1"/>
    </source>
</evidence>
<keyword evidence="7" id="KW-0547">Nucleotide-binding</keyword>
<dbReference type="RefSeq" id="WP_179270363.1">
    <property type="nucleotide sequence ID" value="NZ_CP058579.1"/>
</dbReference>
<reference evidence="14 15" key="1">
    <citation type="submission" date="2020-06" db="EMBL/GenBank/DDBJ databases">
        <title>NJ-3-1, isolated from saline soil.</title>
        <authorList>
            <person name="Cui H.L."/>
            <person name="Shi X."/>
        </authorList>
    </citation>
    <scope>NUCLEOTIDE SEQUENCE [LARGE SCALE GENOMIC DNA]</scope>
    <source>
        <strain evidence="14 15">NJ-3-1</strain>
    </source>
</reference>
<dbReference type="GO" id="GO:0030688">
    <property type="term" value="C:preribosome, small subunit precursor"/>
    <property type="evidence" value="ECO:0007669"/>
    <property type="project" value="TreeGrafter"/>
</dbReference>
<dbReference type="CDD" id="cd05144">
    <property type="entry name" value="RIO2_C"/>
    <property type="match status" value="1"/>
</dbReference>
<dbReference type="GO" id="GO:0030490">
    <property type="term" value="P:maturation of SSU-rRNA"/>
    <property type="evidence" value="ECO:0007669"/>
    <property type="project" value="TreeGrafter"/>
</dbReference>
<keyword evidence="5" id="KW-0808">Transferase</keyword>
<evidence type="ECO:0000256" key="1">
    <source>
        <dbReference type="ARBA" id="ARBA00001946"/>
    </source>
</evidence>
<evidence type="ECO:0000256" key="10">
    <source>
        <dbReference type="ARBA" id="ARBA00022842"/>
    </source>
</evidence>
<dbReference type="GO" id="GO:0005524">
    <property type="term" value="F:ATP binding"/>
    <property type="evidence" value="ECO:0007669"/>
    <property type="project" value="UniProtKB-KW"/>
</dbReference>
<dbReference type="SUPFAM" id="SSF46785">
    <property type="entry name" value="Winged helix' DNA-binding domain"/>
    <property type="match status" value="1"/>
</dbReference>